<dbReference type="OrthoDB" id="5430053at2"/>
<dbReference type="KEGG" id="gry:D7I44_07160"/>
<feature type="transmembrane region" description="Helical" evidence="7">
    <location>
        <begin position="335"/>
        <end position="357"/>
    </location>
</feature>
<protein>
    <submittedName>
        <fullName evidence="9">DMT family transporter</fullName>
    </submittedName>
</protein>
<name>A0A387BKZ8_9MICO</name>
<comment type="subcellular location">
    <subcellularLocation>
        <location evidence="1">Membrane</location>
        <topology evidence="1">Multi-pass membrane protein</topology>
    </subcellularLocation>
</comment>
<dbReference type="GO" id="GO:0016020">
    <property type="term" value="C:membrane"/>
    <property type="evidence" value="ECO:0007669"/>
    <property type="project" value="UniProtKB-SubCell"/>
</dbReference>
<evidence type="ECO:0000256" key="7">
    <source>
        <dbReference type="SAM" id="Phobius"/>
    </source>
</evidence>
<evidence type="ECO:0000256" key="5">
    <source>
        <dbReference type="ARBA" id="ARBA00023136"/>
    </source>
</evidence>
<evidence type="ECO:0000256" key="6">
    <source>
        <dbReference type="SAM" id="MobiDB-lite"/>
    </source>
</evidence>
<evidence type="ECO:0000256" key="2">
    <source>
        <dbReference type="ARBA" id="ARBA00007362"/>
    </source>
</evidence>
<evidence type="ECO:0000313" key="10">
    <source>
        <dbReference type="Proteomes" id="UP000275069"/>
    </source>
</evidence>
<evidence type="ECO:0000256" key="1">
    <source>
        <dbReference type="ARBA" id="ARBA00004141"/>
    </source>
</evidence>
<dbReference type="InterPro" id="IPR037185">
    <property type="entry name" value="EmrE-like"/>
</dbReference>
<feature type="transmembrane region" description="Helical" evidence="7">
    <location>
        <begin position="309"/>
        <end position="329"/>
    </location>
</feature>
<dbReference type="Proteomes" id="UP000275069">
    <property type="component" value="Chromosome"/>
</dbReference>
<keyword evidence="5 7" id="KW-0472">Membrane</keyword>
<keyword evidence="4 7" id="KW-1133">Transmembrane helix</keyword>
<keyword evidence="10" id="KW-1185">Reference proteome</keyword>
<reference evidence="9 10" key="1">
    <citation type="submission" date="2018-09" db="EMBL/GenBank/DDBJ databases">
        <title>Genome sequencing of strain 2DFW10M-5.</title>
        <authorList>
            <person name="Heo J."/>
            <person name="Kim S.-J."/>
            <person name="Kwon S.-W."/>
        </authorList>
    </citation>
    <scope>NUCLEOTIDE SEQUENCE [LARGE SCALE GENOMIC DNA]</scope>
    <source>
        <strain evidence="9 10">2DFW10M-5</strain>
    </source>
</reference>
<dbReference type="AlphaFoldDB" id="A0A387BKZ8"/>
<dbReference type="EMBL" id="CP032624">
    <property type="protein sequence ID" value="AYG03328.1"/>
    <property type="molecule type" value="Genomic_DNA"/>
</dbReference>
<evidence type="ECO:0000313" key="9">
    <source>
        <dbReference type="EMBL" id="AYG03328.1"/>
    </source>
</evidence>
<feature type="domain" description="EamA" evidence="8">
    <location>
        <begin position="65"/>
        <end position="202"/>
    </location>
</feature>
<evidence type="ECO:0000259" key="8">
    <source>
        <dbReference type="Pfam" id="PF00892"/>
    </source>
</evidence>
<accession>A0A387BKZ8</accession>
<feature type="transmembrane region" description="Helical" evidence="7">
    <location>
        <begin position="246"/>
        <end position="265"/>
    </location>
</feature>
<evidence type="ECO:0000256" key="4">
    <source>
        <dbReference type="ARBA" id="ARBA00022989"/>
    </source>
</evidence>
<proteinExistence type="inferred from homology"/>
<feature type="transmembrane region" description="Helical" evidence="7">
    <location>
        <begin position="152"/>
        <end position="173"/>
    </location>
</feature>
<feature type="transmembrane region" description="Helical" evidence="7">
    <location>
        <begin position="277"/>
        <end position="297"/>
    </location>
</feature>
<feature type="region of interest" description="Disordered" evidence="6">
    <location>
        <begin position="1"/>
        <end position="44"/>
    </location>
</feature>
<feature type="transmembrane region" description="Helical" evidence="7">
    <location>
        <begin position="67"/>
        <end position="87"/>
    </location>
</feature>
<gene>
    <name evidence="9" type="ORF">D7I44_07160</name>
</gene>
<comment type="similarity">
    <text evidence="2">Belongs to the EamA transporter family.</text>
</comment>
<feature type="domain" description="EamA" evidence="8">
    <location>
        <begin position="216"/>
        <end position="349"/>
    </location>
</feature>
<sequence length="374" mass="38307">MPHTVSGAPPPSRQVLRPATPRDETRRNGPSARNSPRSARLGANERRRYSRGIPMITTPAPARSSGFWLVALAGALWGTGGLAATFAADHSALSWPALSAIRLVGGGVLMLVVIAATGELRGIPRTREAVRHVALTAVLSAIYQGAYFQSIALVGVAVSTVISLGAAPVAVALATAIRSRRMPGWAVIAALIAAVVGLVLVSGAPAAASDPGKTVLGVLLALIAGLSFAATTVVNRRTVPGLTPGALIATSFTLAGLLIAIWGAFAGFDLASTDPVGWAWIAFLAVVPTALAYLAFFGGLHRGVPSTTAAILSLIEPVTATLLAVTILHEPLTPAASLGIALLLLAVVLSHIGQYFLPQGAVSKQAENVNRARR</sequence>
<dbReference type="PANTHER" id="PTHR32322">
    <property type="entry name" value="INNER MEMBRANE TRANSPORTER"/>
    <property type="match status" value="1"/>
</dbReference>
<dbReference type="InterPro" id="IPR050638">
    <property type="entry name" value="AA-Vitamin_Transporters"/>
</dbReference>
<feature type="transmembrane region" description="Helical" evidence="7">
    <location>
        <begin position="185"/>
        <end position="208"/>
    </location>
</feature>
<dbReference type="Gene3D" id="1.10.3730.20">
    <property type="match status" value="1"/>
</dbReference>
<keyword evidence="3 7" id="KW-0812">Transmembrane</keyword>
<dbReference type="PANTHER" id="PTHR32322:SF2">
    <property type="entry name" value="EAMA DOMAIN-CONTAINING PROTEIN"/>
    <property type="match status" value="1"/>
</dbReference>
<evidence type="ECO:0000256" key="3">
    <source>
        <dbReference type="ARBA" id="ARBA00022692"/>
    </source>
</evidence>
<dbReference type="SUPFAM" id="SSF103481">
    <property type="entry name" value="Multidrug resistance efflux transporter EmrE"/>
    <property type="match status" value="1"/>
</dbReference>
<feature type="transmembrane region" description="Helical" evidence="7">
    <location>
        <begin position="129"/>
        <end position="146"/>
    </location>
</feature>
<dbReference type="Pfam" id="PF00892">
    <property type="entry name" value="EamA"/>
    <property type="match status" value="2"/>
</dbReference>
<organism evidence="9 10">
    <name type="scientific">Gryllotalpicola protaetiae</name>
    <dbReference type="NCBI Taxonomy" id="2419771"/>
    <lineage>
        <taxon>Bacteria</taxon>
        <taxon>Bacillati</taxon>
        <taxon>Actinomycetota</taxon>
        <taxon>Actinomycetes</taxon>
        <taxon>Micrococcales</taxon>
        <taxon>Microbacteriaceae</taxon>
        <taxon>Gryllotalpicola</taxon>
    </lineage>
</organism>
<dbReference type="InterPro" id="IPR000620">
    <property type="entry name" value="EamA_dom"/>
</dbReference>
<feature type="transmembrane region" description="Helical" evidence="7">
    <location>
        <begin position="93"/>
        <end position="117"/>
    </location>
</feature>
<feature type="transmembrane region" description="Helical" evidence="7">
    <location>
        <begin position="214"/>
        <end position="234"/>
    </location>
</feature>